<gene>
    <name evidence="3" type="ORF">FuraDRAFT_0802</name>
</gene>
<dbReference type="InterPro" id="IPR021104">
    <property type="entry name" value="KfrA_DNA-bd_N"/>
</dbReference>
<proteinExistence type="predicted"/>
<keyword evidence="4" id="KW-1185">Reference proteome</keyword>
<name>B9YZQ3_9NEIS</name>
<protein>
    <submittedName>
        <fullName evidence="3">Putative KrfA protein</fullName>
    </submittedName>
</protein>
<reference evidence="3 4" key="1">
    <citation type="submission" date="2009-02" db="EMBL/GenBank/DDBJ databases">
        <title>Sequencing of the draft genome and assembly of Lutiella nitroferrum 2002.</title>
        <authorList>
            <consortium name="US DOE Joint Genome Institute (JGI-PGF)"/>
            <person name="Lucas S."/>
            <person name="Copeland A."/>
            <person name="Lapidus A."/>
            <person name="Glavina del Rio T."/>
            <person name="Tice H."/>
            <person name="Bruce D."/>
            <person name="Goodwin L."/>
            <person name="Pitluck S."/>
            <person name="Larimer F."/>
            <person name="Land M.L."/>
            <person name="Hauser L."/>
            <person name="Coates J.D."/>
        </authorList>
    </citation>
    <scope>NUCLEOTIDE SEQUENCE [LARGE SCALE GENOMIC DNA]</scope>
    <source>
        <strain evidence="3 4">2002</strain>
    </source>
</reference>
<sequence>MGADIYSRIRQVAFELVGEGVWPTVIEVRARLGTGSNTTINNTLKEWRQEFLSRVAVSARRPDWPAGLAEAFEQIWQRACDESDSRLESVRQEWQAELVAEKEAGGELRQALESAELALVAARHELDMESAKLAALAGQLKSEQARCESLERALQERGQALEKALVQVEKIQQESEGRFSEFRERAERQVQQEKEESARREALAYERLEGLRVRLYEQIEEERQQMKATEERLEGELLAMRKELGRSTTLWQERLAERERECGRLSAKLETLEEQREQLQRMLDSESQSRNRLNEQLLEMSAVVTRADAERRSMVQGYLEQLVQDLGAASAEIVHMDAVALRQWLEIRVPR</sequence>
<dbReference type="RefSeq" id="WP_008952822.1">
    <property type="nucleotide sequence ID" value="NZ_ACIS01000002.1"/>
</dbReference>
<dbReference type="Pfam" id="PF11740">
    <property type="entry name" value="KfrA_N"/>
    <property type="match status" value="1"/>
</dbReference>
<comment type="caution">
    <text evidence="3">The sequence shown here is derived from an EMBL/GenBank/DDBJ whole genome shotgun (WGS) entry which is preliminary data.</text>
</comment>
<evidence type="ECO:0000313" key="3">
    <source>
        <dbReference type="EMBL" id="EEG09786.1"/>
    </source>
</evidence>
<accession>B9YZQ3</accession>
<feature type="coiled-coil region" evidence="1">
    <location>
        <begin position="183"/>
        <end position="296"/>
    </location>
</feature>
<evidence type="ECO:0000313" key="4">
    <source>
        <dbReference type="Proteomes" id="UP000003165"/>
    </source>
</evidence>
<dbReference type="EMBL" id="ACIS01000002">
    <property type="protein sequence ID" value="EEG09786.1"/>
    <property type="molecule type" value="Genomic_DNA"/>
</dbReference>
<keyword evidence="1" id="KW-0175">Coiled coil</keyword>
<dbReference type="Proteomes" id="UP000003165">
    <property type="component" value="Unassembled WGS sequence"/>
</dbReference>
<dbReference type="AlphaFoldDB" id="B9YZQ3"/>
<evidence type="ECO:0000256" key="1">
    <source>
        <dbReference type="SAM" id="Coils"/>
    </source>
</evidence>
<evidence type="ECO:0000259" key="2">
    <source>
        <dbReference type="Pfam" id="PF11740"/>
    </source>
</evidence>
<feature type="domain" description="KfrA N-terminal DNA-binding" evidence="2">
    <location>
        <begin position="6"/>
        <end position="116"/>
    </location>
</feature>
<organism evidence="3 4">
    <name type="scientific">Pseudogulbenkiania ferrooxidans 2002</name>
    <dbReference type="NCBI Taxonomy" id="279714"/>
    <lineage>
        <taxon>Bacteria</taxon>
        <taxon>Pseudomonadati</taxon>
        <taxon>Pseudomonadota</taxon>
        <taxon>Betaproteobacteria</taxon>
        <taxon>Neisseriales</taxon>
        <taxon>Chromobacteriaceae</taxon>
        <taxon>Pseudogulbenkiania</taxon>
    </lineage>
</organism>
<dbReference type="eggNOG" id="COG5185">
    <property type="taxonomic scope" value="Bacteria"/>
</dbReference>